<feature type="compositionally biased region" description="Polar residues" evidence="1">
    <location>
        <begin position="71"/>
        <end position="84"/>
    </location>
</feature>
<evidence type="ECO:0000313" key="4">
    <source>
        <dbReference type="Proteomes" id="UP000314294"/>
    </source>
</evidence>
<dbReference type="Proteomes" id="UP000314294">
    <property type="component" value="Unassembled WGS sequence"/>
</dbReference>
<accession>A0A4Z2IL71</accession>
<gene>
    <name evidence="3" type="ORF">EYF80_010970</name>
</gene>
<sequence>MNSLLMASDREKSRWSEDSRGMAELLRSRWVLVAYTVGAEESPALSSQQHRKQCGREERVTAQLCCPAPPITTTESQPVSSTAAPTAVGSGGRKNKTHRGEGTGVSFFLSKANHTAGEIITQHVRQDEKKKNQIRLNISRARIWKSFQCSLKRKDALLCRSVKLALSSSSSSMADIFCSDSIISKASDWLSSPSAGPVRLSRRVITDRKDMKALHDEPNADATCVEILGRLLDFSRTSATSDDLAEEWELSLLAPADAVFLGLGIGLLLLLLRLTMQYPSVFSPSAVLSL</sequence>
<organism evidence="3 4">
    <name type="scientific">Liparis tanakae</name>
    <name type="common">Tanaka's snailfish</name>
    <dbReference type="NCBI Taxonomy" id="230148"/>
    <lineage>
        <taxon>Eukaryota</taxon>
        <taxon>Metazoa</taxon>
        <taxon>Chordata</taxon>
        <taxon>Craniata</taxon>
        <taxon>Vertebrata</taxon>
        <taxon>Euteleostomi</taxon>
        <taxon>Actinopterygii</taxon>
        <taxon>Neopterygii</taxon>
        <taxon>Teleostei</taxon>
        <taxon>Neoteleostei</taxon>
        <taxon>Acanthomorphata</taxon>
        <taxon>Eupercaria</taxon>
        <taxon>Perciformes</taxon>
        <taxon>Cottioidei</taxon>
        <taxon>Cottales</taxon>
        <taxon>Liparidae</taxon>
        <taxon>Liparis</taxon>
    </lineage>
</organism>
<evidence type="ECO:0000313" key="3">
    <source>
        <dbReference type="EMBL" id="TNN78800.1"/>
    </source>
</evidence>
<reference evidence="3 4" key="1">
    <citation type="submission" date="2019-03" db="EMBL/GenBank/DDBJ databases">
        <title>First draft genome of Liparis tanakae, snailfish: a comprehensive survey of snailfish specific genes.</title>
        <authorList>
            <person name="Kim W."/>
            <person name="Song I."/>
            <person name="Jeong J.-H."/>
            <person name="Kim D."/>
            <person name="Kim S."/>
            <person name="Ryu S."/>
            <person name="Song J.Y."/>
            <person name="Lee S.K."/>
        </authorList>
    </citation>
    <scope>NUCLEOTIDE SEQUENCE [LARGE SCALE GENOMIC DNA]</scope>
    <source>
        <tissue evidence="3">Muscle</tissue>
    </source>
</reference>
<protein>
    <submittedName>
        <fullName evidence="3">Uncharacterized protein</fullName>
    </submittedName>
</protein>
<feature type="region of interest" description="Disordered" evidence="1">
    <location>
        <begin position="71"/>
        <end position="100"/>
    </location>
</feature>
<dbReference type="AlphaFoldDB" id="A0A4Z2IL71"/>
<keyword evidence="2" id="KW-0472">Membrane</keyword>
<feature type="transmembrane region" description="Helical" evidence="2">
    <location>
        <begin position="252"/>
        <end position="272"/>
    </location>
</feature>
<keyword evidence="2" id="KW-1133">Transmembrane helix</keyword>
<evidence type="ECO:0000256" key="2">
    <source>
        <dbReference type="SAM" id="Phobius"/>
    </source>
</evidence>
<keyword evidence="2" id="KW-0812">Transmembrane</keyword>
<dbReference type="EMBL" id="SRLO01000070">
    <property type="protein sequence ID" value="TNN78800.1"/>
    <property type="molecule type" value="Genomic_DNA"/>
</dbReference>
<comment type="caution">
    <text evidence="3">The sequence shown here is derived from an EMBL/GenBank/DDBJ whole genome shotgun (WGS) entry which is preliminary data.</text>
</comment>
<evidence type="ECO:0000256" key="1">
    <source>
        <dbReference type="SAM" id="MobiDB-lite"/>
    </source>
</evidence>
<proteinExistence type="predicted"/>
<name>A0A4Z2IL71_9TELE</name>
<keyword evidence="4" id="KW-1185">Reference proteome</keyword>